<accession>A0A7J6PXQ8</accession>
<dbReference type="PANTHER" id="PTHR23316">
    <property type="entry name" value="IMPORTIN ALPHA"/>
    <property type="match status" value="1"/>
</dbReference>
<gene>
    <name evidence="4" type="primary">KPNA6</name>
    <name evidence="4" type="ORF">FOZ62_019074</name>
</gene>
<keyword evidence="2" id="KW-0813">Transport</keyword>
<dbReference type="SUPFAM" id="SSF48371">
    <property type="entry name" value="ARM repeat"/>
    <property type="match status" value="1"/>
</dbReference>
<comment type="similarity">
    <text evidence="1">Belongs to the importin alpha family.</text>
</comment>
<organism evidence="4 5">
    <name type="scientific">Perkinsus olseni</name>
    <name type="common">Perkinsus atlanticus</name>
    <dbReference type="NCBI Taxonomy" id="32597"/>
    <lineage>
        <taxon>Eukaryota</taxon>
        <taxon>Sar</taxon>
        <taxon>Alveolata</taxon>
        <taxon>Perkinsozoa</taxon>
        <taxon>Perkinsea</taxon>
        <taxon>Perkinsida</taxon>
        <taxon>Perkinsidae</taxon>
        <taxon>Perkinsus</taxon>
    </lineage>
</organism>
<dbReference type="GO" id="GO:0015031">
    <property type="term" value="P:protein transport"/>
    <property type="evidence" value="ECO:0007669"/>
    <property type="project" value="UniProtKB-KW"/>
</dbReference>
<dbReference type="AlphaFoldDB" id="A0A7J6PXQ8"/>
<proteinExistence type="inferred from homology"/>
<evidence type="ECO:0000256" key="3">
    <source>
        <dbReference type="ARBA" id="ARBA00022927"/>
    </source>
</evidence>
<evidence type="ECO:0000256" key="2">
    <source>
        <dbReference type="ARBA" id="ARBA00022448"/>
    </source>
</evidence>
<dbReference type="Gene3D" id="1.25.10.10">
    <property type="entry name" value="Leucine-rich Repeat Variant"/>
    <property type="match status" value="1"/>
</dbReference>
<dbReference type="Proteomes" id="UP000574390">
    <property type="component" value="Unassembled WGS sequence"/>
</dbReference>
<dbReference type="InterPro" id="IPR016024">
    <property type="entry name" value="ARM-type_fold"/>
</dbReference>
<reference evidence="4 5" key="1">
    <citation type="submission" date="2020-04" db="EMBL/GenBank/DDBJ databases">
        <title>Perkinsus olseni comparative genomics.</title>
        <authorList>
            <person name="Bogema D.R."/>
        </authorList>
    </citation>
    <scope>NUCLEOTIDE SEQUENCE [LARGE SCALE GENOMIC DNA]</scope>
    <source>
        <strain evidence="4">ATCC PRA-205</strain>
    </source>
</reference>
<protein>
    <submittedName>
        <fullName evidence="4">Importin subunit alpha-7</fullName>
    </submittedName>
</protein>
<feature type="non-terminal residue" evidence="4">
    <location>
        <position position="1"/>
    </location>
</feature>
<dbReference type="EMBL" id="JABANM010033693">
    <property type="protein sequence ID" value="KAF4700848.1"/>
    <property type="molecule type" value="Genomic_DNA"/>
</dbReference>
<name>A0A7J6PXQ8_PEROL</name>
<dbReference type="InterPro" id="IPR011989">
    <property type="entry name" value="ARM-like"/>
</dbReference>
<feature type="non-terminal residue" evidence="4">
    <location>
        <position position="121"/>
    </location>
</feature>
<evidence type="ECO:0000313" key="5">
    <source>
        <dbReference type="Proteomes" id="UP000574390"/>
    </source>
</evidence>
<comment type="caution">
    <text evidence="4">The sequence shown here is derived from an EMBL/GenBank/DDBJ whole genome shotgun (WGS) entry which is preliminary data.</text>
</comment>
<dbReference type="Pfam" id="PF00514">
    <property type="entry name" value="Arm"/>
    <property type="match status" value="3"/>
</dbReference>
<sequence>AVGNIVTGDDKQTQQVINCGGLQPLHALLYSPKKNLRKEACWSISNITAGNREQIQECINKGLFGKLIELLTNAEFDVKKEAAWAVSNATAGGTPEQVDYLVQNGCIKPLCDLLDVTDTKI</sequence>
<dbReference type="InterPro" id="IPR000225">
    <property type="entry name" value="Armadillo"/>
</dbReference>
<dbReference type="SMART" id="SM00185">
    <property type="entry name" value="ARM"/>
    <property type="match status" value="2"/>
</dbReference>
<keyword evidence="3" id="KW-0653">Protein transport</keyword>
<evidence type="ECO:0000256" key="1">
    <source>
        <dbReference type="ARBA" id="ARBA00010394"/>
    </source>
</evidence>
<evidence type="ECO:0000313" key="4">
    <source>
        <dbReference type="EMBL" id="KAF4700848.1"/>
    </source>
</evidence>